<dbReference type="EMBL" id="JACJIA010000006">
    <property type="protein sequence ID" value="MBA8953133.1"/>
    <property type="molecule type" value="Genomic_DNA"/>
</dbReference>
<proteinExistence type="predicted"/>
<comment type="caution">
    <text evidence="1">The sequence shown here is derived from an EMBL/GenBank/DDBJ whole genome shotgun (WGS) entry which is preliminary data.</text>
</comment>
<evidence type="ECO:0000313" key="1">
    <source>
        <dbReference type="EMBL" id="MBA8953133.1"/>
    </source>
</evidence>
<reference evidence="1 2" key="1">
    <citation type="submission" date="2020-08" db="EMBL/GenBank/DDBJ databases">
        <title>Genomic Encyclopedia of Type Strains, Phase IV (KMG-IV): sequencing the most valuable type-strain genomes for metagenomic binning, comparative biology and taxonomic classification.</title>
        <authorList>
            <person name="Goeker M."/>
        </authorList>
    </citation>
    <scope>NUCLEOTIDE SEQUENCE [LARGE SCALE GENOMIC DNA]</scope>
    <source>
        <strain evidence="1 2">DSM 44197</strain>
    </source>
</reference>
<dbReference type="Proteomes" id="UP000572680">
    <property type="component" value="Unassembled WGS sequence"/>
</dbReference>
<sequence>MVTLSGLASTGAHRFRENLDALLIVDGWSDRAP</sequence>
<protein>
    <submittedName>
        <fullName evidence="1">Uncharacterized protein</fullName>
    </submittedName>
</protein>
<dbReference type="AlphaFoldDB" id="A0A7W3LRU1"/>
<organism evidence="1 2">
    <name type="scientific">Actinomadura namibiensis</name>
    <dbReference type="NCBI Taxonomy" id="182080"/>
    <lineage>
        <taxon>Bacteria</taxon>
        <taxon>Bacillati</taxon>
        <taxon>Actinomycetota</taxon>
        <taxon>Actinomycetes</taxon>
        <taxon>Streptosporangiales</taxon>
        <taxon>Thermomonosporaceae</taxon>
        <taxon>Actinomadura</taxon>
    </lineage>
</organism>
<name>A0A7W3LRU1_ACTNM</name>
<evidence type="ECO:0000313" key="2">
    <source>
        <dbReference type="Proteomes" id="UP000572680"/>
    </source>
</evidence>
<keyword evidence="2" id="KW-1185">Reference proteome</keyword>
<gene>
    <name evidence="1" type="ORF">HNR61_004783</name>
</gene>
<accession>A0A7W3LRU1</accession>